<feature type="transmembrane region" description="Helical" evidence="6">
    <location>
        <begin position="82"/>
        <end position="105"/>
    </location>
</feature>
<dbReference type="GO" id="GO:0005886">
    <property type="term" value="C:plasma membrane"/>
    <property type="evidence" value="ECO:0007669"/>
    <property type="project" value="UniProtKB-SubCell"/>
</dbReference>
<protein>
    <submittedName>
        <fullName evidence="8">Na+/H+ antiporter NhaC</fullName>
    </submittedName>
</protein>
<evidence type="ECO:0000313" key="9">
    <source>
        <dbReference type="Proteomes" id="UP001205843"/>
    </source>
</evidence>
<keyword evidence="3 6" id="KW-0812">Transmembrane</keyword>
<feature type="domain" description="Na+/H+ antiporter NhaC-like C-terminal" evidence="7">
    <location>
        <begin position="205"/>
        <end position="492"/>
    </location>
</feature>
<feature type="transmembrane region" description="Helical" evidence="6">
    <location>
        <begin position="310"/>
        <end position="328"/>
    </location>
</feature>
<accession>A0AAE3KCF9</accession>
<evidence type="ECO:0000256" key="3">
    <source>
        <dbReference type="ARBA" id="ARBA00022692"/>
    </source>
</evidence>
<evidence type="ECO:0000313" key="8">
    <source>
        <dbReference type="EMBL" id="MCP1675769.1"/>
    </source>
</evidence>
<evidence type="ECO:0000256" key="2">
    <source>
        <dbReference type="ARBA" id="ARBA00022475"/>
    </source>
</evidence>
<evidence type="ECO:0000256" key="1">
    <source>
        <dbReference type="ARBA" id="ARBA00004651"/>
    </source>
</evidence>
<name>A0AAE3KCF9_9GAMM</name>
<dbReference type="PANTHER" id="PTHR43478:SF1">
    <property type="entry name" value="NA+_H+ ANTIPORTER NHAC-LIKE C-TERMINAL DOMAIN-CONTAINING PROTEIN"/>
    <property type="match status" value="1"/>
</dbReference>
<evidence type="ECO:0000259" key="7">
    <source>
        <dbReference type="Pfam" id="PF03553"/>
    </source>
</evidence>
<evidence type="ECO:0000256" key="6">
    <source>
        <dbReference type="SAM" id="Phobius"/>
    </source>
</evidence>
<feature type="transmembrane region" description="Helical" evidence="6">
    <location>
        <begin position="131"/>
        <end position="155"/>
    </location>
</feature>
<sequence>MNGEILEFIGRIPLLATAIGLEDTETPEGLRLGILSLFPAILALLLCFRYRRPLPAIWVGAVVGFVLWIVQPSTNLSMLYQWFPYDTMIGLLGLIATFGLMLGLWRTNGAALAFAEAISRRFVRGPRSAKLAAWGLGVLFFQGGAFSAVLVGGVIKPLADRHRVSHEELSYVIDATSSPISLLIPLNAWPFYVQGLLAVSGVAFLTTAYDRILFYVQSVPLFFFAMLSVTFTFLLAIDRLPFMGQRFRRAVTRARDTGKLDSAHAQPLSTPILSHSAIARGYEPRPSEFYLGIAGIIVMFVVAFRFLGPAWAFLTMGLGLVPAMLVSVKRGLAWNVLGRGLAYGTASVLPICLLLVAAVMLGSLSGELGAGHFVSRQLSGAIHPLFLPATLFLLSGVLAFGTGSSWGTFALVLPFSMPLAWAVAIVTEVAHPQFLLMLCLAASVNGSVFGDQCSPLSDTTILSSAASGCDVMDHVRTQWIPSAFAAAFAMVLWTLLAIIATWGF</sequence>
<gene>
    <name evidence="8" type="ORF">J2T57_002924</name>
</gene>
<feature type="transmembrane region" description="Helical" evidence="6">
    <location>
        <begin position="381"/>
        <end position="401"/>
    </location>
</feature>
<feature type="transmembrane region" description="Helical" evidence="6">
    <location>
        <begin position="212"/>
        <end position="237"/>
    </location>
</feature>
<evidence type="ECO:0000256" key="4">
    <source>
        <dbReference type="ARBA" id="ARBA00022989"/>
    </source>
</evidence>
<evidence type="ECO:0000256" key="5">
    <source>
        <dbReference type="ARBA" id="ARBA00023136"/>
    </source>
</evidence>
<proteinExistence type="predicted"/>
<dbReference type="InterPro" id="IPR018461">
    <property type="entry name" value="Na/H_Antiport_NhaC-like_C"/>
</dbReference>
<comment type="caution">
    <text evidence="8">The sequence shown here is derived from an EMBL/GenBank/DDBJ whole genome shotgun (WGS) entry which is preliminary data.</text>
</comment>
<feature type="transmembrane region" description="Helical" evidence="6">
    <location>
        <begin position="54"/>
        <end position="70"/>
    </location>
</feature>
<keyword evidence="4 6" id="KW-1133">Transmembrane helix</keyword>
<dbReference type="Proteomes" id="UP001205843">
    <property type="component" value="Unassembled WGS sequence"/>
</dbReference>
<dbReference type="RefSeq" id="WP_253479546.1">
    <property type="nucleotide sequence ID" value="NZ_JALJXV010000007.1"/>
</dbReference>
<dbReference type="EMBL" id="JALJXV010000007">
    <property type="protein sequence ID" value="MCP1675769.1"/>
    <property type="molecule type" value="Genomic_DNA"/>
</dbReference>
<keyword evidence="9" id="KW-1185">Reference proteome</keyword>
<keyword evidence="2" id="KW-1003">Cell membrane</keyword>
<feature type="transmembrane region" description="Helical" evidence="6">
    <location>
        <begin position="29"/>
        <end position="47"/>
    </location>
</feature>
<organism evidence="8 9">
    <name type="scientific">Natronocella acetinitrilica</name>
    <dbReference type="NCBI Taxonomy" id="414046"/>
    <lineage>
        <taxon>Bacteria</taxon>
        <taxon>Pseudomonadati</taxon>
        <taxon>Pseudomonadota</taxon>
        <taxon>Gammaproteobacteria</taxon>
        <taxon>Chromatiales</taxon>
        <taxon>Ectothiorhodospiraceae</taxon>
        <taxon>Natronocella</taxon>
    </lineage>
</organism>
<keyword evidence="5 6" id="KW-0472">Membrane</keyword>
<feature type="transmembrane region" description="Helical" evidence="6">
    <location>
        <begin position="408"/>
        <end position="427"/>
    </location>
</feature>
<feature type="transmembrane region" description="Helical" evidence="6">
    <location>
        <begin position="340"/>
        <end position="361"/>
    </location>
</feature>
<dbReference type="AlphaFoldDB" id="A0AAE3KCF9"/>
<feature type="transmembrane region" description="Helical" evidence="6">
    <location>
        <begin position="479"/>
        <end position="502"/>
    </location>
</feature>
<reference evidence="8" key="1">
    <citation type="submission" date="2022-03" db="EMBL/GenBank/DDBJ databases">
        <title>Genomic Encyclopedia of Type Strains, Phase III (KMG-III): the genomes of soil and plant-associated and newly described type strains.</title>
        <authorList>
            <person name="Whitman W."/>
        </authorList>
    </citation>
    <scope>NUCLEOTIDE SEQUENCE</scope>
    <source>
        <strain evidence="8">ANL 6-2</strain>
    </source>
</reference>
<dbReference type="PANTHER" id="PTHR43478">
    <property type="entry name" value="NA+/H+ ANTIPORTER-RELATED"/>
    <property type="match status" value="1"/>
</dbReference>
<dbReference type="Pfam" id="PF03553">
    <property type="entry name" value="Na_H_antiporter"/>
    <property type="match status" value="1"/>
</dbReference>
<feature type="transmembrane region" description="Helical" evidence="6">
    <location>
        <begin position="288"/>
        <end position="304"/>
    </location>
</feature>
<comment type="subcellular location">
    <subcellularLocation>
        <location evidence="1">Cell membrane</location>
        <topology evidence="1">Multi-pass membrane protein</topology>
    </subcellularLocation>
</comment>